<organism evidence="1 2">
    <name type="scientific">Paramecium octaurelia</name>
    <dbReference type="NCBI Taxonomy" id="43137"/>
    <lineage>
        <taxon>Eukaryota</taxon>
        <taxon>Sar</taxon>
        <taxon>Alveolata</taxon>
        <taxon>Ciliophora</taxon>
        <taxon>Intramacronucleata</taxon>
        <taxon>Oligohymenophorea</taxon>
        <taxon>Peniculida</taxon>
        <taxon>Parameciidae</taxon>
        <taxon>Paramecium</taxon>
    </lineage>
</organism>
<evidence type="ECO:0000313" key="1">
    <source>
        <dbReference type="EMBL" id="CAD8193316.1"/>
    </source>
</evidence>
<comment type="caution">
    <text evidence="1">The sequence shown here is derived from an EMBL/GenBank/DDBJ whole genome shotgun (WGS) entry which is preliminary data.</text>
</comment>
<dbReference type="AlphaFoldDB" id="A0A8S1X4U2"/>
<keyword evidence="2" id="KW-1185">Reference proteome</keyword>
<dbReference type="OrthoDB" id="300530at2759"/>
<name>A0A8S1X4U2_PAROT</name>
<accession>A0A8S1X4U2</accession>
<gene>
    <name evidence="1" type="ORF">POCTA_138.1.T1040084</name>
</gene>
<dbReference type="EMBL" id="CAJJDP010000104">
    <property type="protein sequence ID" value="CAD8193316.1"/>
    <property type="molecule type" value="Genomic_DNA"/>
</dbReference>
<proteinExistence type="predicted"/>
<dbReference type="Proteomes" id="UP000683925">
    <property type="component" value="Unassembled WGS sequence"/>
</dbReference>
<reference evidence="1" key="1">
    <citation type="submission" date="2021-01" db="EMBL/GenBank/DDBJ databases">
        <authorList>
            <consortium name="Genoscope - CEA"/>
            <person name="William W."/>
        </authorList>
    </citation>
    <scope>NUCLEOTIDE SEQUENCE</scope>
</reference>
<evidence type="ECO:0000313" key="2">
    <source>
        <dbReference type="Proteomes" id="UP000683925"/>
    </source>
</evidence>
<sequence>MILKQQNINKYKTNIKEGLLNTAGTLNPIESNLLNACSKKMSYLISNKNYFNINYALCLIIQTINVSKISKANSMNRCVFKMPEIRFQCFRINLNILFRKNYCECIIKQLLIMAEQQQQLFLKQLTVNVQSLQRYIQKETNEQREKCYQIYLQSNENYDEYYKCIQQLQIKRKTVDRSYESMVKYWPFWTQNCFEKSETKDQISNCQKHTTESLTNFLQNSINQLQI</sequence>
<protein>
    <submittedName>
        <fullName evidence="1">Uncharacterized protein</fullName>
    </submittedName>
</protein>
<dbReference type="OMA" id="CFEKSET"/>